<evidence type="ECO:0000313" key="3">
    <source>
        <dbReference type="Proteomes" id="UP000019376"/>
    </source>
</evidence>
<organism evidence="2 3">
    <name type="scientific">Penicillium oxalicum (strain 114-2 / CGMCC 5302)</name>
    <name type="common">Penicillium decumbens</name>
    <dbReference type="NCBI Taxonomy" id="933388"/>
    <lineage>
        <taxon>Eukaryota</taxon>
        <taxon>Fungi</taxon>
        <taxon>Dikarya</taxon>
        <taxon>Ascomycota</taxon>
        <taxon>Pezizomycotina</taxon>
        <taxon>Eurotiomycetes</taxon>
        <taxon>Eurotiomycetidae</taxon>
        <taxon>Eurotiales</taxon>
        <taxon>Aspergillaceae</taxon>
        <taxon>Penicillium</taxon>
    </lineage>
</organism>
<accession>S8AIK2</accession>
<reference evidence="2 3" key="1">
    <citation type="journal article" date="2013" name="PLoS ONE">
        <title>Genomic and secretomic analyses reveal unique features of the lignocellulolytic enzyme system of Penicillium decumbens.</title>
        <authorList>
            <person name="Liu G."/>
            <person name="Zhang L."/>
            <person name="Wei X."/>
            <person name="Zou G."/>
            <person name="Qin Y."/>
            <person name="Ma L."/>
            <person name="Li J."/>
            <person name="Zheng H."/>
            <person name="Wang S."/>
            <person name="Wang C."/>
            <person name="Xun L."/>
            <person name="Zhao G.-P."/>
            <person name="Zhou Z."/>
            <person name="Qu Y."/>
        </authorList>
    </citation>
    <scope>NUCLEOTIDE SEQUENCE [LARGE SCALE GENOMIC DNA]</scope>
    <source>
        <strain evidence="3">114-2 / CGMCC 5302</strain>
    </source>
</reference>
<dbReference type="OrthoDB" id="5398371at2759"/>
<dbReference type="EMBL" id="KB644408">
    <property type="protein sequence ID" value="EPS25588.1"/>
    <property type="molecule type" value="Genomic_DNA"/>
</dbReference>
<dbReference type="AlphaFoldDB" id="S8AIK2"/>
<sequence length="529" mass="59837">MVLQSQPGLHSDHIEFPARPSLEEDPNGSSSLLETPNTLILRRKKLPSRDQSTAESPIIVCPGGDLILHYVSSATAETYYWKVDRNTLRRQSSYFNVLLDPTRSFIESQSLAKQLATLSGSNVLPIVKLPATPFSELYGIDALELFLQVTFLTSLKVTPLNEGEESLESLFSRNVLALPLSSIARLIAVAQFYQNEASVYQVLKDLKYLEKSKFQLHKFSQKTMKLDEDRIRQTIVIAKFLRESEIVKKSSHALVVSGSTHWTQAPEVPDGPHLPWQFLADGMEEELFYRRQCVLNTINDSQAYFLRKYGGLDPGPQSFVASGALRPRTTLPDRTYQCRAGLDNANQCDIFELGQMIRFFSVRAKSIFIGSSYIDPDFSPPSTQEDSDDTADQIVPVPDLASILVALKKYPDYHIDQNHHACGLRRRLLPILDCIEKFVMDGRGLLGITPDWSDPARGSQETRWKWAFAKTVHITLDQISNVELEPGPWHNPSDRSSRPSNGTRINLTQEQRARALFTARRRVWEPETF</sequence>
<proteinExistence type="predicted"/>
<feature type="region of interest" description="Disordered" evidence="1">
    <location>
        <begin position="1"/>
        <end position="34"/>
    </location>
</feature>
<dbReference type="PhylomeDB" id="S8AIK2"/>
<evidence type="ECO:0008006" key="4">
    <source>
        <dbReference type="Google" id="ProtNLM"/>
    </source>
</evidence>
<dbReference type="eggNOG" id="ENOG502S016">
    <property type="taxonomic scope" value="Eukaryota"/>
</dbReference>
<protein>
    <recommendedName>
        <fullName evidence="4">BTB domain-containing protein</fullName>
    </recommendedName>
</protein>
<gene>
    <name evidence="2" type="ORF">PDE_00522</name>
</gene>
<keyword evidence="3" id="KW-1185">Reference proteome</keyword>
<dbReference type="HOGENOM" id="CLU_024593_0_0_1"/>
<name>S8AIK2_PENO1</name>
<dbReference type="Proteomes" id="UP000019376">
    <property type="component" value="Unassembled WGS sequence"/>
</dbReference>
<feature type="region of interest" description="Disordered" evidence="1">
    <location>
        <begin position="483"/>
        <end position="503"/>
    </location>
</feature>
<evidence type="ECO:0000313" key="2">
    <source>
        <dbReference type="EMBL" id="EPS25588.1"/>
    </source>
</evidence>
<evidence type="ECO:0000256" key="1">
    <source>
        <dbReference type="SAM" id="MobiDB-lite"/>
    </source>
</evidence>